<keyword evidence="3" id="KW-1185">Reference proteome</keyword>
<reference evidence="4" key="1">
    <citation type="submission" date="2025-08" db="UniProtKB">
        <authorList>
            <consortium name="RefSeq"/>
        </authorList>
    </citation>
    <scope>IDENTIFICATION</scope>
    <source>
        <strain evidence="4">Aabys</strain>
        <tissue evidence="4">Whole body</tissue>
    </source>
</reference>
<evidence type="ECO:0000313" key="3">
    <source>
        <dbReference type="Proteomes" id="UP001652621"/>
    </source>
</evidence>
<accession>A0A9J7D7I0</accession>
<dbReference type="GeneID" id="101900489"/>
<dbReference type="RefSeq" id="XP_011291904.3">
    <property type="nucleotide sequence ID" value="XM_011293602.3"/>
</dbReference>
<keyword evidence="2" id="KW-1133">Transmembrane helix</keyword>
<keyword evidence="2" id="KW-0472">Membrane</keyword>
<dbReference type="KEGG" id="mde:101900489"/>
<feature type="region of interest" description="Disordered" evidence="1">
    <location>
        <begin position="51"/>
        <end position="87"/>
    </location>
</feature>
<dbReference type="Proteomes" id="UP001652621">
    <property type="component" value="Unplaced"/>
</dbReference>
<feature type="compositionally biased region" description="Polar residues" evidence="1">
    <location>
        <begin position="58"/>
        <end position="87"/>
    </location>
</feature>
<keyword evidence="2" id="KW-0812">Transmembrane</keyword>
<evidence type="ECO:0000313" key="4">
    <source>
        <dbReference type="RefSeq" id="XP_011291904.3"/>
    </source>
</evidence>
<evidence type="ECO:0000256" key="2">
    <source>
        <dbReference type="SAM" id="Phobius"/>
    </source>
</evidence>
<organism evidence="3 4">
    <name type="scientific">Musca domestica</name>
    <name type="common">House fly</name>
    <dbReference type="NCBI Taxonomy" id="7370"/>
    <lineage>
        <taxon>Eukaryota</taxon>
        <taxon>Metazoa</taxon>
        <taxon>Ecdysozoa</taxon>
        <taxon>Arthropoda</taxon>
        <taxon>Hexapoda</taxon>
        <taxon>Insecta</taxon>
        <taxon>Pterygota</taxon>
        <taxon>Neoptera</taxon>
        <taxon>Endopterygota</taxon>
        <taxon>Diptera</taxon>
        <taxon>Brachycera</taxon>
        <taxon>Muscomorpha</taxon>
        <taxon>Muscoidea</taxon>
        <taxon>Muscidae</taxon>
        <taxon>Musca</taxon>
    </lineage>
</organism>
<feature type="compositionally biased region" description="Basic residues" evidence="1">
    <location>
        <begin position="257"/>
        <end position="268"/>
    </location>
</feature>
<feature type="transmembrane region" description="Helical" evidence="2">
    <location>
        <begin position="6"/>
        <end position="23"/>
    </location>
</feature>
<dbReference type="OrthoDB" id="6819390at2759"/>
<evidence type="ECO:0000256" key="1">
    <source>
        <dbReference type="SAM" id="MobiDB-lite"/>
    </source>
</evidence>
<gene>
    <name evidence="4" type="primary">LOC101900489</name>
</gene>
<sequence>MRGTCVELICVVAAIMAAILIGPSNQFEGEKQQPIPEPSTIAAAINSSGEEAKANGSEIDNTNASGGGSESRNYFKTSPPTSGSSMTVAQFRSSIPMRIYECLRDFSTLRCTKLFVLQKLEERKNWSNTGNLTKDFLNQFFGEEDKMASLISEKFRKLSDKELNKKLVLSLQRFFKNRDIKLQFLPGLMVKVIPSKDNKLKLSFKKKNKQKYDARAQDTSILAGSLNDHNMLGSSLDSSLEGHGNLSLEDEEGDGKSKHKSPKKKIKKDKTSYKTTILKMAVPVMMMPAILMGTFLPFILPVLKMATLTTMIMNNTAFMAALIYAARTHVNAQQEQPINYSYGSHPIGYH</sequence>
<dbReference type="VEuPathDB" id="VectorBase:MDOMA2_013719"/>
<name>A0A9J7D7I0_MUSDO</name>
<feature type="transmembrane region" description="Helical" evidence="2">
    <location>
        <begin position="277"/>
        <end position="300"/>
    </location>
</feature>
<dbReference type="AlphaFoldDB" id="A0A9J7D7I0"/>
<protein>
    <submittedName>
        <fullName evidence="4">Uncharacterized protein LOC101900489</fullName>
    </submittedName>
</protein>
<proteinExistence type="predicted"/>
<feature type="region of interest" description="Disordered" evidence="1">
    <location>
        <begin position="236"/>
        <end position="268"/>
    </location>
</feature>